<dbReference type="CDD" id="cd06533">
    <property type="entry name" value="Glyco_transf_WecG_TagA"/>
    <property type="match status" value="1"/>
</dbReference>
<evidence type="ECO:0000313" key="10">
    <source>
        <dbReference type="Proteomes" id="UP000284379"/>
    </source>
</evidence>
<comment type="subcellular location">
    <subcellularLocation>
        <location evidence="1">Cell membrane</location>
        <topology evidence="1">Multi-pass membrane protein</topology>
    </subcellularLocation>
</comment>
<keyword evidence="5 8" id="KW-1133">Transmembrane helix</keyword>
<dbReference type="GO" id="GO:0005886">
    <property type="term" value="C:plasma membrane"/>
    <property type="evidence" value="ECO:0007669"/>
    <property type="project" value="UniProtKB-SubCell"/>
</dbReference>
<dbReference type="InterPro" id="IPR018480">
    <property type="entry name" value="PNAcMuramoyl-5peptid_Trfase_CS"/>
</dbReference>
<feature type="binding site" evidence="7">
    <location>
        <position position="237"/>
    </location>
    <ligand>
        <name>Mg(2+)</name>
        <dbReference type="ChEBI" id="CHEBI:18420"/>
    </ligand>
</feature>
<dbReference type="GO" id="GO:0044038">
    <property type="term" value="P:cell wall macromolecule biosynthetic process"/>
    <property type="evidence" value="ECO:0007669"/>
    <property type="project" value="TreeGrafter"/>
</dbReference>
<proteinExistence type="predicted"/>
<feature type="transmembrane region" description="Helical" evidence="8">
    <location>
        <begin position="155"/>
        <end position="172"/>
    </location>
</feature>
<evidence type="ECO:0000256" key="4">
    <source>
        <dbReference type="ARBA" id="ARBA00022692"/>
    </source>
</evidence>
<feature type="transmembrane region" description="Helical" evidence="8">
    <location>
        <begin position="210"/>
        <end position="227"/>
    </location>
</feature>
<dbReference type="NCBIfam" id="TIGR00696">
    <property type="entry name" value="wecG_tagA_cpsF"/>
    <property type="match status" value="1"/>
</dbReference>
<keyword evidence="6 8" id="KW-0472">Membrane</keyword>
<dbReference type="AlphaFoldDB" id="A0A413VXH6"/>
<feature type="transmembrane region" description="Helical" evidence="8">
    <location>
        <begin position="6"/>
        <end position="35"/>
    </location>
</feature>
<evidence type="ECO:0000256" key="5">
    <source>
        <dbReference type="ARBA" id="ARBA00022989"/>
    </source>
</evidence>
<dbReference type="PROSITE" id="PS01348">
    <property type="entry name" value="MRAY_2"/>
    <property type="match status" value="1"/>
</dbReference>
<dbReference type="RefSeq" id="WP_122200592.1">
    <property type="nucleotide sequence ID" value="NZ_CABJFV010000001.1"/>
</dbReference>
<feature type="transmembrane region" description="Helical" evidence="8">
    <location>
        <begin position="125"/>
        <end position="143"/>
    </location>
</feature>
<feature type="transmembrane region" description="Helical" evidence="8">
    <location>
        <begin position="344"/>
        <end position="362"/>
    </location>
</feature>
<reference evidence="9 10" key="1">
    <citation type="submission" date="2018-08" db="EMBL/GenBank/DDBJ databases">
        <title>A genome reference for cultivated species of the human gut microbiota.</title>
        <authorList>
            <person name="Zou Y."/>
            <person name="Xue W."/>
            <person name="Luo G."/>
        </authorList>
    </citation>
    <scope>NUCLEOTIDE SEQUENCE [LARGE SCALE GENOMIC DNA]</scope>
    <source>
        <strain evidence="9 10">AM40-30BH</strain>
    </source>
</reference>
<accession>A0A413VXH6</accession>
<feature type="binding site" evidence="7">
    <location>
        <position position="176"/>
    </location>
    <ligand>
        <name>Mg(2+)</name>
        <dbReference type="ChEBI" id="CHEBI:18420"/>
    </ligand>
</feature>
<feature type="transmembrane region" description="Helical" evidence="8">
    <location>
        <begin position="262"/>
        <end position="282"/>
    </location>
</feature>
<feature type="transmembrane region" description="Helical" evidence="8">
    <location>
        <begin position="94"/>
        <end position="113"/>
    </location>
</feature>
<dbReference type="Pfam" id="PF00953">
    <property type="entry name" value="Glycos_transf_4"/>
    <property type="match status" value="1"/>
</dbReference>
<organism evidence="9 10">
    <name type="scientific">Bacteroides nordii</name>
    <dbReference type="NCBI Taxonomy" id="291645"/>
    <lineage>
        <taxon>Bacteria</taxon>
        <taxon>Pseudomonadati</taxon>
        <taxon>Bacteroidota</taxon>
        <taxon>Bacteroidia</taxon>
        <taxon>Bacteroidales</taxon>
        <taxon>Bacteroidaceae</taxon>
        <taxon>Bacteroides</taxon>
    </lineage>
</organism>
<evidence type="ECO:0000256" key="3">
    <source>
        <dbReference type="ARBA" id="ARBA00022679"/>
    </source>
</evidence>
<feature type="transmembrane region" description="Helical" evidence="8">
    <location>
        <begin position="184"/>
        <end position="204"/>
    </location>
</feature>
<evidence type="ECO:0000256" key="2">
    <source>
        <dbReference type="ARBA" id="ARBA00022475"/>
    </source>
</evidence>
<evidence type="ECO:0000256" key="8">
    <source>
        <dbReference type="SAM" id="Phobius"/>
    </source>
</evidence>
<dbReference type="InterPro" id="IPR004629">
    <property type="entry name" value="WecG_TagA_CpsF"/>
</dbReference>
<dbReference type="GO" id="GO:0071555">
    <property type="term" value="P:cell wall organization"/>
    <property type="evidence" value="ECO:0007669"/>
    <property type="project" value="TreeGrafter"/>
</dbReference>
<gene>
    <name evidence="9" type="ORF">DW888_00225</name>
</gene>
<name>A0A413VXH6_9BACE</name>
<comment type="caution">
    <text evidence="9">The sequence shown here is derived from an EMBL/GenBank/DDBJ whole genome shotgun (WGS) entry which is preliminary data.</text>
</comment>
<dbReference type="Pfam" id="PF03808">
    <property type="entry name" value="Glyco_tran_WecG"/>
    <property type="match status" value="1"/>
</dbReference>
<keyword evidence="2" id="KW-1003">Cell membrane</keyword>
<protein>
    <submittedName>
        <fullName evidence="9">Glycosyl transferase</fullName>
    </submittedName>
</protein>
<evidence type="ECO:0000313" key="9">
    <source>
        <dbReference type="EMBL" id="RHB38285.1"/>
    </source>
</evidence>
<keyword evidence="3 9" id="KW-0808">Transferase</keyword>
<dbReference type="Proteomes" id="UP000284379">
    <property type="component" value="Unassembled WGS sequence"/>
</dbReference>
<dbReference type="GO" id="GO:0009103">
    <property type="term" value="P:lipopolysaccharide biosynthetic process"/>
    <property type="evidence" value="ECO:0007669"/>
    <property type="project" value="TreeGrafter"/>
</dbReference>
<dbReference type="PANTHER" id="PTHR22926:SF3">
    <property type="entry name" value="UNDECAPRENYL-PHOSPHATE ALPHA-N-ACETYLGLUCOSAMINYL 1-PHOSPHATE TRANSFERASE"/>
    <property type="match status" value="1"/>
</dbReference>
<comment type="cofactor">
    <cofactor evidence="7">
        <name>Mg(2+)</name>
        <dbReference type="ChEBI" id="CHEBI:18420"/>
    </cofactor>
</comment>
<feature type="transmembrane region" description="Helical" evidence="8">
    <location>
        <begin position="239"/>
        <end position="256"/>
    </location>
</feature>
<dbReference type="EMBL" id="QSGO01000001">
    <property type="protein sequence ID" value="RHB38285.1"/>
    <property type="molecule type" value="Genomic_DNA"/>
</dbReference>
<dbReference type="InterPro" id="IPR000715">
    <property type="entry name" value="Glycosyl_transferase_4"/>
</dbReference>
<feature type="transmembrane region" description="Helical" evidence="8">
    <location>
        <begin position="56"/>
        <end position="82"/>
    </location>
</feature>
<keyword evidence="4 8" id="KW-0812">Transmembrane</keyword>
<keyword evidence="7" id="KW-0479">Metal-binding</keyword>
<evidence type="ECO:0000256" key="7">
    <source>
        <dbReference type="PIRSR" id="PIRSR600715-1"/>
    </source>
</evidence>
<feature type="transmembrane region" description="Helical" evidence="8">
    <location>
        <begin position="320"/>
        <end position="338"/>
    </location>
</feature>
<dbReference type="GO" id="GO:0016780">
    <property type="term" value="F:phosphotransferase activity, for other substituted phosphate groups"/>
    <property type="evidence" value="ECO:0007669"/>
    <property type="project" value="InterPro"/>
</dbReference>
<dbReference type="GO" id="GO:0046872">
    <property type="term" value="F:metal ion binding"/>
    <property type="evidence" value="ECO:0007669"/>
    <property type="project" value="UniProtKB-KW"/>
</dbReference>
<evidence type="ECO:0000256" key="6">
    <source>
        <dbReference type="ARBA" id="ARBA00023136"/>
    </source>
</evidence>
<keyword evidence="7" id="KW-0460">Magnesium</keyword>
<dbReference type="CDD" id="cd06853">
    <property type="entry name" value="GT_WecA_like"/>
    <property type="match status" value="1"/>
</dbReference>
<sequence>MNILINPIFSVIVCCIAALVVAIFIEFITLPRVLLISRRKRLYDMPDKRKSHVNPIPRLAGITFCPVILLSFLPIAGLQAIWLGTSSISHSSESFIRLSFMICGILPLVLMGVKDDLIGARYSHKFIIQTLSALLLIASGTYINNLYGLFGIYELSPYIGIPFTALLIVYIINSINLIDGVDGLAASLSISAAAILGIGFIIAGNYTMPILTFSVVGTLIPFLYYNIIARRKLFMGDTGSLTLGYILAFLAVYYSMRNSSEAISTGIPSIIIAWSVLFIPLFDTARVMYTRASQGKSLFHPDRNHIHHKLLDLGFSHRKITLTLTITTLFITACNILLHELLNINLILAIDLIAGILCNVYLNKRKKRRAQSLNKKLLKQTESIPMGDFIITNNYQFDSIPDQQMVIHAIDSRIWLMGNEDKELKQALLQSDILVPNGAGITLAARWLTGKQIHNVSRDDLHLSILQHLDKVAGSVFYLGASDRTLALITERILTEYPNIRVKTYSPPYRDSFSEEETNKMITAINEFKPDVLFIGMSVSKQEKWIATNRHLLHTHLISGIGAVFGFYGGTTSYPPQWRKQQSLSAIKILITALQIKNRKKSIKTSTEYETN</sequence>
<dbReference type="PANTHER" id="PTHR22926">
    <property type="entry name" value="PHOSPHO-N-ACETYLMURAMOYL-PENTAPEPTIDE-TRANSFERASE"/>
    <property type="match status" value="1"/>
</dbReference>
<evidence type="ECO:0000256" key="1">
    <source>
        <dbReference type="ARBA" id="ARBA00004651"/>
    </source>
</evidence>